<reference evidence="1 2" key="1">
    <citation type="submission" date="2016-06" db="EMBL/GenBank/DDBJ databases">
        <title>Complete genome sequences of Bordetella bronchialis and Bordetella flabilis.</title>
        <authorList>
            <person name="LiPuma J.J."/>
            <person name="Spilker T."/>
        </authorList>
    </citation>
    <scope>NUCLEOTIDE SEQUENCE [LARGE SCALE GENOMIC DNA]</scope>
    <source>
        <strain evidence="1 2">AU3182</strain>
    </source>
</reference>
<dbReference type="Proteomes" id="UP000091897">
    <property type="component" value="Chromosome"/>
</dbReference>
<evidence type="ECO:0000313" key="1">
    <source>
        <dbReference type="EMBL" id="ANN66034.1"/>
    </source>
</evidence>
<name>A0ABM6CPW7_9BORD</name>
<protein>
    <recommendedName>
        <fullName evidence="3">MBL fold metallo-hydrolase</fullName>
    </recommendedName>
</protein>
<keyword evidence="2" id="KW-1185">Reference proteome</keyword>
<dbReference type="EMBL" id="CP016170">
    <property type="protein sequence ID" value="ANN66034.1"/>
    <property type="molecule type" value="Genomic_DNA"/>
</dbReference>
<sequence length="62" mass="6518">MGSGGNITVLSGKDGMLLVDAGIGKSLDEIVAARPTAPFDAQWGNFVFNGDQFTRMVYAGPR</sequence>
<proteinExistence type="predicted"/>
<gene>
    <name evidence="1" type="ORF">BAU06_06755</name>
</gene>
<evidence type="ECO:0008006" key="3">
    <source>
        <dbReference type="Google" id="ProtNLM"/>
    </source>
</evidence>
<evidence type="ECO:0000313" key="2">
    <source>
        <dbReference type="Proteomes" id="UP000091897"/>
    </source>
</evidence>
<organism evidence="1 2">
    <name type="scientific">Bordetella bronchialis</name>
    <dbReference type="NCBI Taxonomy" id="463025"/>
    <lineage>
        <taxon>Bacteria</taxon>
        <taxon>Pseudomonadati</taxon>
        <taxon>Pseudomonadota</taxon>
        <taxon>Betaproteobacteria</taxon>
        <taxon>Burkholderiales</taxon>
        <taxon>Alcaligenaceae</taxon>
        <taxon>Bordetella</taxon>
    </lineage>
</organism>
<accession>A0ABM6CPW7</accession>